<evidence type="ECO:0000313" key="5">
    <source>
        <dbReference type="Proteomes" id="UP000658258"/>
    </source>
</evidence>
<gene>
    <name evidence="4" type="ORF">GCM10011340_29750</name>
</gene>
<evidence type="ECO:0008006" key="6">
    <source>
        <dbReference type="Google" id="ProtNLM"/>
    </source>
</evidence>
<comment type="similarity">
    <text evidence="1">Belongs to the DinB family.</text>
</comment>
<dbReference type="RefSeq" id="WP_189631082.1">
    <property type="nucleotide sequence ID" value="NZ_BNAG01000004.1"/>
</dbReference>
<dbReference type="InterPro" id="IPR034660">
    <property type="entry name" value="DinB/YfiT-like"/>
</dbReference>
<reference evidence="5" key="1">
    <citation type="journal article" date="2019" name="Int. J. Syst. Evol. Microbiol.">
        <title>The Global Catalogue of Microorganisms (GCM) 10K type strain sequencing project: providing services to taxonomists for standard genome sequencing and annotation.</title>
        <authorList>
            <consortium name="The Broad Institute Genomics Platform"/>
            <consortium name="The Broad Institute Genome Sequencing Center for Infectious Disease"/>
            <person name="Wu L."/>
            <person name="Ma J."/>
        </authorList>
    </citation>
    <scope>NUCLEOTIDE SEQUENCE [LARGE SCALE GENOMIC DNA]</scope>
    <source>
        <strain evidence="5">CGMCC 1.15111</strain>
    </source>
</reference>
<feature type="signal peptide" evidence="3">
    <location>
        <begin position="1"/>
        <end position="19"/>
    </location>
</feature>
<dbReference type="EMBL" id="BNAG01000004">
    <property type="protein sequence ID" value="GHE71713.1"/>
    <property type="molecule type" value="Genomic_DNA"/>
</dbReference>
<comment type="caution">
    <text evidence="4">The sequence shown here is derived from an EMBL/GenBank/DDBJ whole genome shotgun (WGS) entry which is preliminary data.</text>
</comment>
<proteinExistence type="inferred from homology"/>
<dbReference type="InterPro" id="IPR007837">
    <property type="entry name" value="DinB"/>
</dbReference>
<name>A0ABQ3IDB6_9BACT</name>
<feature type="chain" id="PRO_5046103335" description="Damage-inducible protein DinB" evidence="3">
    <location>
        <begin position="20"/>
        <end position="184"/>
    </location>
</feature>
<dbReference type="Pfam" id="PF05163">
    <property type="entry name" value="DinB"/>
    <property type="match status" value="1"/>
</dbReference>
<evidence type="ECO:0000256" key="3">
    <source>
        <dbReference type="SAM" id="SignalP"/>
    </source>
</evidence>
<keyword evidence="3" id="KW-0732">Signal</keyword>
<dbReference type="Gene3D" id="1.20.120.450">
    <property type="entry name" value="dinb family like domain"/>
    <property type="match status" value="1"/>
</dbReference>
<organism evidence="4 5">
    <name type="scientific">Roseivirga thermotolerans</name>
    <dbReference type="NCBI Taxonomy" id="1758176"/>
    <lineage>
        <taxon>Bacteria</taxon>
        <taxon>Pseudomonadati</taxon>
        <taxon>Bacteroidota</taxon>
        <taxon>Cytophagia</taxon>
        <taxon>Cytophagales</taxon>
        <taxon>Roseivirgaceae</taxon>
        <taxon>Roseivirga</taxon>
    </lineage>
</organism>
<evidence type="ECO:0000256" key="1">
    <source>
        <dbReference type="ARBA" id="ARBA00008635"/>
    </source>
</evidence>
<keyword evidence="2" id="KW-0479">Metal-binding</keyword>
<keyword evidence="5" id="KW-1185">Reference proteome</keyword>
<accession>A0ABQ3IDB6</accession>
<dbReference type="SUPFAM" id="SSF109854">
    <property type="entry name" value="DinB/YfiT-like putative metalloenzymes"/>
    <property type="match status" value="1"/>
</dbReference>
<dbReference type="Proteomes" id="UP000658258">
    <property type="component" value="Unassembled WGS sequence"/>
</dbReference>
<sequence length="184" mass="20844">MKNFTKTILALTLIIFASANLIVTGDSAVEESMKEGFVADWERAKAYSLEYIDAMPEDGITFRPTEGVRTFAEQFLHMAQGNIGIVANATGAERIYATVNLEKESKYHNKKALRDITVEAYDWCIAAVKNMDMTKGEEKVESFGFNISRVEWLKKAFEHQTHHRGQTTVYLRMKGVTPPPEKLF</sequence>
<protein>
    <recommendedName>
        <fullName evidence="6">Damage-inducible protein DinB</fullName>
    </recommendedName>
</protein>
<evidence type="ECO:0000313" key="4">
    <source>
        <dbReference type="EMBL" id="GHE71713.1"/>
    </source>
</evidence>
<evidence type="ECO:0000256" key="2">
    <source>
        <dbReference type="ARBA" id="ARBA00022723"/>
    </source>
</evidence>